<proteinExistence type="predicted"/>
<dbReference type="EMBL" id="NBNE01008715">
    <property type="protein sequence ID" value="OWY99191.1"/>
    <property type="molecule type" value="Genomic_DNA"/>
</dbReference>
<dbReference type="GO" id="GO:0006260">
    <property type="term" value="P:DNA replication"/>
    <property type="evidence" value="ECO:0007669"/>
    <property type="project" value="TreeGrafter"/>
</dbReference>
<keyword evidence="1" id="KW-0547">Nucleotide-binding</keyword>
<reference evidence="2" key="1">
    <citation type="submission" date="2017-03" db="EMBL/GenBank/DDBJ databases">
        <title>Phytopthora megakarya and P. palmivora, two closely related causual agents of cacao black pod achieved similar genome size and gene model numbers by different mechanisms.</title>
        <authorList>
            <person name="Ali S."/>
            <person name="Shao J."/>
            <person name="Larry D.J."/>
            <person name="Kronmiller B."/>
            <person name="Shen D."/>
            <person name="Strem M.D."/>
            <person name="Melnick R.L."/>
            <person name="Guiltinan M.J."/>
            <person name="Tyler B.M."/>
            <person name="Meinhardt L.W."/>
            <person name="Bailey B.A."/>
        </authorList>
    </citation>
    <scope>NUCLEOTIDE SEQUENCE [LARGE SCALE GENOMIC DNA]</scope>
    <source>
        <strain evidence="2">zdho120</strain>
    </source>
</reference>
<organism evidence="1 2">
    <name type="scientific">Phytophthora megakarya</name>
    <dbReference type="NCBI Taxonomy" id="4795"/>
    <lineage>
        <taxon>Eukaryota</taxon>
        <taxon>Sar</taxon>
        <taxon>Stramenopiles</taxon>
        <taxon>Oomycota</taxon>
        <taxon>Peronosporomycetes</taxon>
        <taxon>Peronosporales</taxon>
        <taxon>Peronosporaceae</taxon>
        <taxon>Phytophthora</taxon>
    </lineage>
</organism>
<dbReference type="STRING" id="4795.A0A225V1F3"/>
<keyword evidence="2" id="KW-1185">Reference proteome</keyword>
<dbReference type="Proteomes" id="UP000198211">
    <property type="component" value="Unassembled WGS sequence"/>
</dbReference>
<accession>A0A225V1F3</accession>
<sequence length="123" mass="13899">MELGWLRVVSLRERSIEATVISGPAKGNTVFIPRMIFYTEDDDKVFPFKLKRKQCPVVPAFAMTIKKAQSQLIHHVGIYLESPVFAHGQLVTSQKAINVAVGSEMIDVDGRVHTKNIVYKRIF</sequence>
<keyword evidence="1" id="KW-0067">ATP-binding</keyword>
<keyword evidence="1" id="KW-0347">Helicase</keyword>
<evidence type="ECO:0000313" key="1">
    <source>
        <dbReference type="EMBL" id="OWY99191.1"/>
    </source>
</evidence>
<evidence type="ECO:0000313" key="2">
    <source>
        <dbReference type="Proteomes" id="UP000198211"/>
    </source>
</evidence>
<comment type="caution">
    <text evidence="1">The sequence shown here is derived from an EMBL/GenBank/DDBJ whole genome shotgun (WGS) entry which is preliminary data.</text>
</comment>
<dbReference type="OrthoDB" id="105821at2759"/>
<gene>
    <name evidence="1" type="ORF">PHMEG_00029858</name>
</gene>
<keyword evidence="1" id="KW-0378">Hydrolase</keyword>
<dbReference type="GO" id="GO:0005657">
    <property type="term" value="C:replication fork"/>
    <property type="evidence" value="ECO:0007669"/>
    <property type="project" value="TreeGrafter"/>
</dbReference>
<protein>
    <submittedName>
        <fullName evidence="1">Helitron helicase</fullName>
    </submittedName>
</protein>
<dbReference type="PANTHER" id="PTHR23274">
    <property type="entry name" value="DNA HELICASE-RELATED"/>
    <property type="match status" value="1"/>
</dbReference>
<dbReference type="GO" id="GO:0004386">
    <property type="term" value="F:helicase activity"/>
    <property type="evidence" value="ECO:0007669"/>
    <property type="project" value="UniProtKB-KW"/>
</dbReference>
<dbReference type="AlphaFoldDB" id="A0A225V1F3"/>
<dbReference type="PANTHER" id="PTHR23274:SF51">
    <property type="entry name" value="OS03G0423850 PROTEIN"/>
    <property type="match status" value="1"/>
</dbReference>
<name>A0A225V1F3_9STRA</name>